<evidence type="ECO:0000256" key="1">
    <source>
        <dbReference type="SAM" id="MobiDB-lite"/>
    </source>
</evidence>
<reference evidence="2" key="2">
    <citation type="submission" date="2016-06" db="EMBL/GenBank/DDBJ databases">
        <title>The genome of a short-lived fish provides insights into sex chromosome evolution and the genetic control of aging.</title>
        <authorList>
            <person name="Reichwald K."/>
            <person name="Felder M."/>
            <person name="Petzold A."/>
            <person name="Koch P."/>
            <person name="Groth M."/>
            <person name="Platzer M."/>
        </authorList>
    </citation>
    <scope>NUCLEOTIDE SEQUENCE</scope>
    <source>
        <tissue evidence="2">Brain</tissue>
    </source>
</reference>
<sequence length="74" mass="8287">ILLISLVEPQLLAEKIPEDNRGSMADGVTNSDTSLQLSDVSTPSTSNACTPPKKKQKRLQKYRDEWEKGNSWLE</sequence>
<accession>A0A1A7XHQ8</accession>
<organism evidence="2">
    <name type="scientific">Iconisemion striatum</name>
    <dbReference type="NCBI Taxonomy" id="60296"/>
    <lineage>
        <taxon>Eukaryota</taxon>
        <taxon>Metazoa</taxon>
        <taxon>Chordata</taxon>
        <taxon>Craniata</taxon>
        <taxon>Vertebrata</taxon>
        <taxon>Euteleostomi</taxon>
        <taxon>Actinopterygii</taxon>
        <taxon>Neopterygii</taxon>
        <taxon>Teleostei</taxon>
        <taxon>Neoteleostei</taxon>
        <taxon>Acanthomorphata</taxon>
        <taxon>Ovalentaria</taxon>
        <taxon>Atherinomorphae</taxon>
        <taxon>Cyprinodontiformes</taxon>
        <taxon>Nothobranchiidae</taxon>
        <taxon>Iconisemion</taxon>
    </lineage>
</organism>
<feature type="non-terminal residue" evidence="2">
    <location>
        <position position="1"/>
    </location>
</feature>
<evidence type="ECO:0000313" key="2">
    <source>
        <dbReference type="EMBL" id="SBP17636.1"/>
    </source>
</evidence>
<proteinExistence type="predicted"/>
<feature type="region of interest" description="Disordered" evidence="1">
    <location>
        <begin position="16"/>
        <end position="74"/>
    </location>
</feature>
<feature type="compositionally biased region" description="Polar residues" evidence="1">
    <location>
        <begin position="28"/>
        <end position="49"/>
    </location>
</feature>
<reference evidence="2" key="1">
    <citation type="submission" date="2016-05" db="EMBL/GenBank/DDBJ databases">
        <authorList>
            <person name="Lavstsen T."/>
            <person name="Jespersen J.S."/>
        </authorList>
    </citation>
    <scope>NUCLEOTIDE SEQUENCE</scope>
    <source>
        <tissue evidence="2">Brain</tissue>
    </source>
</reference>
<dbReference type="EMBL" id="HADW01016236">
    <property type="protein sequence ID" value="SBP17636.1"/>
    <property type="molecule type" value="Transcribed_RNA"/>
</dbReference>
<protein>
    <submittedName>
        <fullName evidence="2">Uncharacterized protein</fullName>
    </submittedName>
</protein>
<name>A0A1A7XHQ8_9TELE</name>
<feature type="non-terminal residue" evidence="2">
    <location>
        <position position="74"/>
    </location>
</feature>
<dbReference type="AlphaFoldDB" id="A0A1A7XHQ8"/>
<gene>
    <name evidence="2" type="primary">Nfu_g_1_024771</name>
</gene>